<accession>B2A7Y5</accession>
<dbReference type="RefSeq" id="WP_012448609.1">
    <property type="nucleotide sequence ID" value="NC_010718.1"/>
</dbReference>
<dbReference type="HOGENOM" id="CLU_061754_1_0_9"/>
<dbReference type="STRING" id="457570.Nther_2191"/>
<keyword evidence="7" id="KW-1185">Reference proteome</keyword>
<keyword evidence="4" id="KW-0862">Zinc</keyword>
<dbReference type="PANTHER" id="PTHR23131">
    <property type="entry name" value="ENDORIBONUCLEASE LACTB2"/>
    <property type="match status" value="1"/>
</dbReference>
<dbReference type="eggNOG" id="COG0491">
    <property type="taxonomic scope" value="Bacteria"/>
</dbReference>
<dbReference type="SMART" id="SM00849">
    <property type="entry name" value="Lactamase_B"/>
    <property type="match status" value="1"/>
</dbReference>
<evidence type="ECO:0000256" key="1">
    <source>
        <dbReference type="ARBA" id="ARBA00001947"/>
    </source>
</evidence>
<reference evidence="6 7" key="1">
    <citation type="submission" date="2008-04" db="EMBL/GenBank/DDBJ databases">
        <title>Complete sequence of chromosome of Natranaerobius thermophilus JW/NM-WN-LF.</title>
        <authorList>
            <consortium name="US DOE Joint Genome Institute"/>
            <person name="Copeland A."/>
            <person name="Lucas S."/>
            <person name="Lapidus A."/>
            <person name="Glavina del Rio T."/>
            <person name="Dalin E."/>
            <person name="Tice H."/>
            <person name="Bruce D."/>
            <person name="Goodwin L."/>
            <person name="Pitluck S."/>
            <person name="Chertkov O."/>
            <person name="Brettin T."/>
            <person name="Detter J.C."/>
            <person name="Han C."/>
            <person name="Kuske C.R."/>
            <person name="Schmutz J."/>
            <person name="Larimer F."/>
            <person name="Land M."/>
            <person name="Hauser L."/>
            <person name="Kyrpides N."/>
            <person name="Lykidis A."/>
            <person name="Mesbah N.M."/>
            <person name="Wiegel J."/>
        </authorList>
    </citation>
    <scope>NUCLEOTIDE SEQUENCE [LARGE SCALE GENOMIC DNA]</scope>
    <source>
        <strain evidence="7">ATCC BAA-1301 / DSM 18059 / JW/NM-WN-LF</strain>
    </source>
</reference>
<evidence type="ECO:0000259" key="5">
    <source>
        <dbReference type="SMART" id="SM00849"/>
    </source>
</evidence>
<dbReference type="AlphaFoldDB" id="B2A7Y5"/>
<dbReference type="KEGG" id="nth:Nther_2191"/>
<dbReference type="Pfam" id="PF00753">
    <property type="entry name" value="Lactamase_B"/>
    <property type="match status" value="1"/>
</dbReference>
<dbReference type="GO" id="GO:0008270">
    <property type="term" value="F:zinc ion binding"/>
    <property type="evidence" value="ECO:0007669"/>
    <property type="project" value="InterPro"/>
</dbReference>
<keyword evidence="2" id="KW-0479">Metal-binding</keyword>
<dbReference type="InterPro" id="IPR036866">
    <property type="entry name" value="RibonucZ/Hydroxyglut_hydro"/>
</dbReference>
<dbReference type="CDD" id="cd07743">
    <property type="entry name" value="metallo-hydrolase-like_MBL-fold"/>
    <property type="match status" value="1"/>
</dbReference>
<evidence type="ECO:0000256" key="2">
    <source>
        <dbReference type="ARBA" id="ARBA00022723"/>
    </source>
</evidence>
<dbReference type="InterPro" id="IPR001279">
    <property type="entry name" value="Metallo-B-lactamas"/>
</dbReference>
<keyword evidence="3" id="KW-0378">Hydrolase</keyword>
<dbReference type="InterPro" id="IPR050662">
    <property type="entry name" value="Sec-metab_biosynth-thioest"/>
</dbReference>
<evidence type="ECO:0000256" key="3">
    <source>
        <dbReference type="ARBA" id="ARBA00022801"/>
    </source>
</evidence>
<protein>
    <submittedName>
        <fullName evidence="6">Beta-lactamase domain protein</fullName>
    </submittedName>
</protein>
<evidence type="ECO:0000313" key="6">
    <source>
        <dbReference type="EMBL" id="ACB85757.1"/>
    </source>
</evidence>
<dbReference type="GO" id="GO:0008800">
    <property type="term" value="F:beta-lactamase activity"/>
    <property type="evidence" value="ECO:0007669"/>
    <property type="project" value="InterPro"/>
</dbReference>
<dbReference type="EMBL" id="CP001034">
    <property type="protein sequence ID" value="ACB85757.1"/>
    <property type="molecule type" value="Genomic_DNA"/>
</dbReference>
<dbReference type="SUPFAM" id="SSF56281">
    <property type="entry name" value="Metallo-hydrolase/oxidoreductase"/>
    <property type="match status" value="1"/>
</dbReference>
<evidence type="ECO:0000313" key="7">
    <source>
        <dbReference type="Proteomes" id="UP000001683"/>
    </source>
</evidence>
<reference evidence="6 7" key="2">
    <citation type="journal article" date="2011" name="J. Bacteriol.">
        <title>Complete genome sequence of the anaerobic, halophilic alkalithermophile Natranaerobius thermophilus JW/NM-WN-LF.</title>
        <authorList>
            <person name="Zhao B."/>
            <person name="Mesbah N.M."/>
            <person name="Dalin E."/>
            <person name="Goodwin L."/>
            <person name="Nolan M."/>
            <person name="Pitluck S."/>
            <person name="Chertkov O."/>
            <person name="Brettin T.S."/>
            <person name="Han J."/>
            <person name="Larimer F.W."/>
            <person name="Land M.L."/>
            <person name="Hauser L."/>
            <person name="Kyrpides N."/>
            <person name="Wiegel J."/>
        </authorList>
    </citation>
    <scope>NUCLEOTIDE SEQUENCE [LARGE SCALE GENOMIC DNA]</scope>
    <source>
        <strain evidence="7">ATCC BAA-1301 / DSM 18059 / JW/NM-WN-LF</strain>
    </source>
</reference>
<organism evidence="6 7">
    <name type="scientific">Natranaerobius thermophilus (strain ATCC BAA-1301 / DSM 18059 / JW/NM-WN-LF)</name>
    <dbReference type="NCBI Taxonomy" id="457570"/>
    <lineage>
        <taxon>Bacteria</taxon>
        <taxon>Bacillati</taxon>
        <taxon>Bacillota</taxon>
        <taxon>Clostridia</taxon>
        <taxon>Natranaerobiales</taxon>
        <taxon>Natranaerobiaceae</taxon>
        <taxon>Natranaerobius</taxon>
    </lineage>
</organism>
<gene>
    <name evidence="6" type="ordered locus">Nther_2191</name>
</gene>
<evidence type="ECO:0000256" key="4">
    <source>
        <dbReference type="ARBA" id="ARBA00022833"/>
    </source>
</evidence>
<dbReference type="OrthoDB" id="9815874at2"/>
<dbReference type="InterPro" id="IPR001018">
    <property type="entry name" value="Beta-lactamase_class-B_CS"/>
</dbReference>
<comment type="cofactor">
    <cofactor evidence="1">
        <name>Zn(2+)</name>
        <dbReference type="ChEBI" id="CHEBI:29105"/>
    </cofactor>
</comment>
<proteinExistence type="predicted"/>
<sequence>MLNELVPERVYVYQAPTNTGLIINKNEQTGIMVDSGLDDSQARKVYRQASKELNVEVKGVLTTHAHADHCGGHHWLQKQGVQVLAPPFEKAWVRHPVLMPYGLFGGVHPPEYLRNKFVWAQSAQVDHVLEVTAEWQWEEYYGIDFQVISLPGHTEGQIGISHGGVAFIGDALFTPQVLEKHKHLPFNVNLEQVFNSLESVENIHDKHIVPGHGPVLATGEELSQAISQYRKVLSQNLEQVMDLIKKHGESMTGEEILAKILVERGCQQLDKSLYLLFRTAVTAMLAYLEDKEKIESYVCEGNLVYDSL</sequence>
<dbReference type="Proteomes" id="UP000001683">
    <property type="component" value="Chromosome"/>
</dbReference>
<feature type="domain" description="Metallo-beta-lactamase" evidence="5">
    <location>
        <begin position="16"/>
        <end position="212"/>
    </location>
</feature>
<dbReference type="InParanoid" id="B2A7Y5"/>
<name>B2A7Y5_NATTJ</name>
<dbReference type="GO" id="GO:0017001">
    <property type="term" value="P:antibiotic catabolic process"/>
    <property type="evidence" value="ECO:0007669"/>
    <property type="project" value="InterPro"/>
</dbReference>
<dbReference type="Gene3D" id="3.60.15.10">
    <property type="entry name" value="Ribonuclease Z/Hydroxyacylglutathione hydrolase-like"/>
    <property type="match status" value="1"/>
</dbReference>
<dbReference type="PROSITE" id="PS00743">
    <property type="entry name" value="BETA_LACTAMASE_B_1"/>
    <property type="match status" value="1"/>
</dbReference>